<evidence type="ECO:0000256" key="6">
    <source>
        <dbReference type="RuleBase" id="RU004273"/>
    </source>
</evidence>
<dbReference type="GO" id="GO:0004722">
    <property type="term" value="F:protein serine/threonine phosphatase activity"/>
    <property type="evidence" value="ECO:0007669"/>
    <property type="project" value="UniProtKB-EC"/>
</dbReference>
<dbReference type="InterPro" id="IPR000668">
    <property type="entry name" value="Peptidase_C1A_C"/>
</dbReference>
<dbReference type="SMART" id="SM00156">
    <property type="entry name" value="PP2Ac"/>
    <property type="match status" value="1"/>
</dbReference>
<dbReference type="InterPro" id="IPR029052">
    <property type="entry name" value="Metallo-depent_PP-like"/>
</dbReference>
<evidence type="ECO:0000256" key="5">
    <source>
        <dbReference type="ARBA" id="ARBA00023211"/>
    </source>
</evidence>
<dbReference type="EC" id="3.1.3.16" evidence="6"/>
<evidence type="ECO:0000256" key="2">
    <source>
        <dbReference type="ARBA" id="ARBA00022723"/>
    </source>
</evidence>
<dbReference type="SMART" id="SM00848">
    <property type="entry name" value="Inhibitor_I29"/>
    <property type="match status" value="1"/>
</dbReference>
<dbReference type="GO" id="GO:0006508">
    <property type="term" value="P:proteolysis"/>
    <property type="evidence" value="ECO:0007669"/>
    <property type="project" value="InterPro"/>
</dbReference>
<dbReference type="InterPro" id="IPR038765">
    <property type="entry name" value="Papain-like_cys_pep_sf"/>
</dbReference>
<keyword evidence="4" id="KW-0904">Protein phosphatase</keyword>
<dbReference type="FunFam" id="3.60.21.10:FF:000003">
    <property type="entry name" value="Serine/threonine-protein phosphatase"/>
    <property type="match status" value="1"/>
</dbReference>
<dbReference type="Proteomes" id="UP000492821">
    <property type="component" value="Unassembled WGS sequence"/>
</dbReference>
<evidence type="ECO:0000313" key="9">
    <source>
        <dbReference type="Proteomes" id="UP000492821"/>
    </source>
</evidence>
<dbReference type="SMART" id="SM00645">
    <property type="entry name" value="Pept_C1"/>
    <property type="match status" value="1"/>
</dbReference>
<protein>
    <recommendedName>
        <fullName evidence="6">Serine/threonine-protein phosphatase</fullName>
        <ecNumber evidence="6">3.1.3.16</ecNumber>
    </recommendedName>
</protein>
<dbReference type="PROSITE" id="PS00640">
    <property type="entry name" value="THIOL_PROTEASE_ASN"/>
    <property type="match status" value="1"/>
</dbReference>
<dbReference type="InterPro" id="IPR006186">
    <property type="entry name" value="Ser/Thr-sp_prot-phosphatase"/>
</dbReference>
<reference evidence="10" key="2">
    <citation type="submission" date="2020-10" db="UniProtKB">
        <authorList>
            <consortium name="WormBaseParasite"/>
        </authorList>
    </citation>
    <scope>IDENTIFICATION</scope>
</reference>
<dbReference type="InterPro" id="IPR025661">
    <property type="entry name" value="Pept_asp_AS"/>
</dbReference>
<dbReference type="Gene3D" id="2.40.50.170">
    <property type="entry name" value="Cysteine proteinases. Chain C"/>
    <property type="match status" value="1"/>
</dbReference>
<comment type="catalytic activity">
    <reaction evidence="6">
        <text>O-phospho-L-threonyl-[protein] + H2O = L-threonyl-[protein] + phosphate</text>
        <dbReference type="Rhea" id="RHEA:47004"/>
        <dbReference type="Rhea" id="RHEA-COMP:11060"/>
        <dbReference type="Rhea" id="RHEA-COMP:11605"/>
        <dbReference type="ChEBI" id="CHEBI:15377"/>
        <dbReference type="ChEBI" id="CHEBI:30013"/>
        <dbReference type="ChEBI" id="CHEBI:43474"/>
        <dbReference type="ChEBI" id="CHEBI:61977"/>
        <dbReference type="EC" id="3.1.3.16"/>
    </reaction>
</comment>
<sequence length="619" mass="69802">MASLIMVTSQVAFVLLVCVFCYAGAVEVGSGIAAQFKQHLKKHNIRLPEHEFAWRTRIFADNLRRIDELNAEHRPHTTFAANQFSHLSYEEFVAKYASEFSSPSANVSYGNVHVFDANDAVKASSNDVYVDWRTRGKVSKVKDQGKQPYGTVFATTSVIESINAIKRGTLLDLSEQQVVDCVDSQTFTTEFNYAKLTGLNTEDCMETALRTYGPMVVAIHVNEAFMHYSCGILTTSDCKDGWIGVAVIGFGRANDQDYWIIQNSWGTGWGEGGYIRLRRKQNTCDILHEPKTAYINFLSAFSSMEFEDEVPQSAPKDLDAWIEQLYTCKPLTEGQVKVLCEKAKEIFKTEQNVALVKSPVTICGDVHGQFYDLLELFQMGGKSPDTNYLFMGDYVDRGYYSVETVSLLVALKVRYPKRITILRGNHESRQITQVYGFYDECLRKYGSARVWSYFTDVFDYLPLTALVEDKIFCLHGGLSPSIDTIDYIRSSIERLQEVPHEGPMCDLLWSDPDDRGGWGISPRGAGYTFGQDITETFNFANGLDLISRAHQMVMEGFNWAHSKKVVTVFSAPNYCYRCGNQAAIVECNDNMSCNFVQFDPAPRPTNGPVTARRTPDYFL</sequence>
<comment type="cofactor">
    <cofactor evidence="1">
        <name>Mn(2+)</name>
        <dbReference type="ChEBI" id="CHEBI:29035"/>
    </cofactor>
</comment>
<dbReference type="SUPFAM" id="SSF54001">
    <property type="entry name" value="Cysteine proteinases"/>
    <property type="match status" value="1"/>
</dbReference>
<evidence type="ECO:0000256" key="3">
    <source>
        <dbReference type="ARBA" id="ARBA00022801"/>
    </source>
</evidence>
<proteinExistence type="inferred from homology"/>
<keyword evidence="5" id="KW-0464">Manganese</keyword>
<dbReference type="InterPro" id="IPR013201">
    <property type="entry name" value="Prot_inhib_I29"/>
</dbReference>
<dbReference type="InterPro" id="IPR047129">
    <property type="entry name" value="PPA2-like"/>
</dbReference>
<dbReference type="InterPro" id="IPR004843">
    <property type="entry name" value="Calcineurin-like_PHP"/>
</dbReference>
<dbReference type="PANTHER" id="PTHR45619">
    <property type="entry name" value="SERINE/THREONINE-PROTEIN PHOSPHATASE PP2A-RELATED"/>
    <property type="match status" value="1"/>
</dbReference>
<feature type="signal peptide" evidence="7">
    <location>
        <begin position="1"/>
        <end position="25"/>
    </location>
</feature>
<comment type="similarity">
    <text evidence="6">Belongs to the PPP phosphatase family.</text>
</comment>
<feature type="chain" id="PRO_5028803447" description="Serine/threonine-protein phosphatase" evidence="7">
    <location>
        <begin position="26"/>
        <end position="619"/>
    </location>
</feature>
<dbReference type="CDD" id="cd02248">
    <property type="entry name" value="Peptidase_C1A"/>
    <property type="match status" value="1"/>
</dbReference>
<dbReference type="Pfam" id="PF00149">
    <property type="entry name" value="Metallophos"/>
    <property type="match status" value="1"/>
</dbReference>
<dbReference type="WBParaSite" id="Pan_g19103.t1">
    <property type="protein sequence ID" value="Pan_g19103.t1"/>
    <property type="gene ID" value="Pan_g19103"/>
</dbReference>
<accession>A0A7E4VDW1</accession>
<keyword evidence="9" id="KW-1185">Reference proteome</keyword>
<dbReference type="SUPFAM" id="SSF56300">
    <property type="entry name" value="Metallo-dependent phosphatases"/>
    <property type="match status" value="1"/>
</dbReference>
<dbReference type="Gene3D" id="3.60.21.10">
    <property type="match status" value="1"/>
</dbReference>
<evidence type="ECO:0000259" key="8">
    <source>
        <dbReference type="PROSITE" id="PS00125"/>
    </source>
</evidence>
<dbReference type="PROSITE" id="PS00125">
    <property type="entry name" value="SER_THR_PHOSPHATASE"/>
    <property type="match status" value="1"/>
</dbReference>
<reference evidence="9" key="1">
    <citation type="journal article" date="2013" name="Genetics">
        <title>The draft genome and transcriptome of Panagrellus redivivus are shaped by the harsh demands of a free-living lifestyle.</title>
        <authorList>
            <person name="Srinivasan J."/>
            <person name="Dillman A.R."/>
            <person name="Macchietto M.G."/>
            <person name="Heikkinen L."/>
            <person name="Lakso M."/>
            <person name="Fracchia K.M."/>
            <person name="Antoshechkin I."/>
            <person name="Mortazavi A."/>
            <person name="Wong G."/>
            <person name="Sternberg P.W."/>
        </authorList>
    </citation>
    <scope>NUCLEOTIDE SEQUENCE [LARGE SCALE GENOMIC DNA]</scope>
    <source>
        <strain evidence="9">MT8872</strain>
    </source>
</reference>
<dbReference type="InterPro" id="IPR039417">
    <property type="entry name" value="Peptidase_C1A_papain-like"/>
</dbReference>
<evidence type="ECO:0000256" key="1">
    <source>
        <dbReference type="ARBA" id="ARBA00001936"/>
    </source>
</evidence>
<keyword evidence="7" id="KW-0732">Signal</keyword>
<dbReference type="PRINTS" id="PR00114">
    <property type="entry name" value="STPHPHTASE"/>
</dbReference>
<dbReference type="Pfam" id="PF08246">
    <property type="entry name" value="Inhibitor_I29"/>
    <property type="match status" value="1"/>
</dbReference>
<dbReference type="CDD" id="cd07415">
    <property type="entry name" value="MPP_PP2A_PP4_PP6"/>
    <property type="match status" value="1"/>
</dbReference>
<evidence type="ECO:0000256" key="4">
    <source>
        <dbReference type="ARBA" id="ARBA00022912"/>
    </source>
</evidence>
<name>A0A7E4VDW1_PANRE</name>
<dbReference type="Pfam" id="PF00112">
    <property type="entry name" value="Peptidase_C1"/>
    <property type="match status" value="2"/>
</dbReference>
<keyword evidence="2" id="KW-0479">Metal-binding</keyword>
<dbReference type="GO" id="GO:0008234">
    <property type="term" value="F:cysteine-type peptidase activity"/>
    <property type="evidence" value="ECO:0007669"/>
    <property type="project" value="InterPro"/>
</dbReference>
<dbReference type="AlphaFoldDB" id="A0A7E4VDW1"/>
<dbReference type="Gene3D" id="3.90.70.10">
    <property type="entry name" value="Cysteine proteinases"/>
    <property type="match status" value="1"/>
</dbReference>
<feature type="domain" description="Serine/threonine specific protein phosphatases" evidence="8">
    <location>
        <begin position="422"/>
        <end position="427"/>
    </location>
</feature>
<evidence type="ECO:0000256" key="7">
    <source>
        <dbReference type="SAM" id="SignalP"/>
    </source>
</evidence>
<keyword evidence="3 6" id="KW-0378">Hydrolase</keyword>
<evidence type="ECO:0000313" key="10">
    <source>
        <dbReference type="WBParaSite" id="Pan_g19103.t1"/>
    </source>
</evidence>
<dbReference type="GO" id="GO:0046872">
    <property type="term" value="F:metal ion binding"/>
    <property type="evidence" value="ECO:0007669"/>
    <property type="project" value="UniProtKB-KW"/>
</dbReference>
<organism evidence="9 10">
    <name type="scientific">Panagrellus redivivus</name>
    <name type="common">Microworm</name>
    <dbReference type="NCBI Taxonomy" id="6233"/>
    <lineage>
        <taxon>Eukaryota</taxon>
        <taxon>Metazoa</taxon>
        <taxon>Ecdysozoa</taxon>
        <taxon>Nematoda</taxon>
        <taxon>Chromadorea</taxon>
        <taxon>Rhabditida</taxon>
        <taxon>Tylenchina</taxon>
        <taxon>Panagrolaimomorpha</taxon>
        <taxon>Panagrolaimoidea</taxon>
        <taxon>Panagrolaimidae</taxon>
        <taxon>Panagrellus</taxon>
    </lineage>
</organism>